<reference evidence="4" key="1">
    <citation type="journal article" date="2019" name="Int. J. Syst. Evol. Microbiol.">
        <title>The Global Catalogue of Microorganisms (GCM) 10K type strain sequencing project: providing services to taxonomists for standard genome sequencing and annotation.</title>
        <authorList>
            <consortium name="The Broad Institute Genomics Platform"/>
            <consortium name="The Broad Institute Genome Sequencing Center for Infectious Disease"/>
            <person name="Wu L."/>
            <person name="Ma J."/>
        </authorList>
    </citation>
    <scope>NUCLEOTIDE SEQUENCE [LARGE SCALE GENOMIC DNA]</scope>
    <source>
        <strain evidence="4">NBRC 112299</strain>
    </source>
</reference>
<feature type="region of interest" description="Disordered" evidence="2">
    <location>
        <begin position="344"/>
        <end position="420"/>
    </location>
</feature>
<evidence type="ECO:0000313" key="3">
    <source>
        <dbReference type="EMBL" id="GMA36324.1"/>
    </source>
</evidence>
<comment type="similarity">
    <text evidence="1">Belongs to the SURF1 family.</text>
</comment>
<keyword evidence="4" id="KW-1185">Reference proteome</keyword>
<proteinExistence type="inferred from homology"/>
<protein>
    <recommendedName>
        <fullName evidence="1">SURF1-like protein</fullName>
    </recommendedName>
</protein>
<keyword evidence="1" id="KW-1133">Transmembrane helix</keyword>
<comment type="subcellular location">
    <subcellularLocation>
        <location evidence="1">Cell membrane</location>
        <topology evidence="1">Multi-pass membrane protein</topology>
    </subcellularLocation>
</comment>
<comment type="caution">
    <text evidence="3">The sequence shown here is derived from an EMBL/GenBank/DDBJ whole genome shotgun (WGS) entry which is preliminary data.</text>
</comment>
<keyword evidence="1" id="KW-0472">Membrane</keyword>
<sequence>MSDRVGGVRWGVVAGTCAVLAVVLAVCVSLGTWQWRVGTEEGTEVAPAAAVPLADALAPASASEPGVGKSVTVTGEFAEDDAALVGGGRVIDGVEAVLVVRPFTVAADATGTGEEATLPVVVGWLPADKVDSLGGPSTATDLSGYLRGAEGASVLVEEGAPAGTFWADTLSPAVFAQAWESPLYSALLVTDEPEAGLNPIPEPTPEHEAQLPLDRLRPRVVAVRRVLPVRRRALDTGQWPGAAGRGRLRAARIGKRQGRIPVTSPATRPAVTPGAVTRYKVMAIITGTLLILVFLGMLRYLPGLDSLEEQARPHDVRSRPDPRLCLHGLSGDRAATVAAGQVGLRPPVHHVPRRHRSVPVLRRRAPHLRRASPPPRRPPHDCSRDRSRDPASARPGRRLRRPVRAGSSRAACARPACTPR</sequence>
<keyword evidence="1" id="KW-1003">Cell membrane</keyword>
<dbReference type="InterPro" id="IPR002994">
    <property type="entry name" value="Surf1/Shy1"/>
</dbReference>
<name>A0ABQ6IEM2_9MICO</name>
<dbReference type="EMBL" id="BSUN01000001">
    <property type="protein sequence ID" value="GMA36324.1"/>
    <property type="molecule type" value="Genomic_DNA"/>
</dbReference>
<keyword evidence="1" id="KW-0812">Transmembrane</keyword>
<feature type="compositionally biased region" description="Basic residues" evidence="2">
    <location>
        <begin position="347"/>
        <end position="370"/>
    </location>
</feature>
<evidence type="ECO:0000256" key="2">
    <source>
        <dbReference type="SAM" id="MobiDB-lite"/>
    </source>
</evidence>
<dbReference type="Proteomes" id="UP001157125">
    <property type="component" value="Unassembled WGS sequence"/>
</dbReference>
<feature type="transmembrane region" description="Helical" evidence="1">
    <location>
        <begin position="281"/>
        <end position="301"/>
    </location>
</feature>
<evidence type="ECO:0000313" key="4">
    <source>
        <dbReference type="Proteomes" id="UP001157125"/>
    </source>
</evidence>
<gene>
    <name evidence="3" type="ORF">GCM10025876_25280</name>
</gene>
<feature type="compositionally biased region" description="Low complexity" evidence="2">
    <location>
        <begin position="404"/>
        <end position="420"/>
    </location>
</feature>
<feature type="compositionally biased region" description="Basic and acidic residues" evidence="2">
    <location>
        <begin position="378"/>
        <end position="391"/>
    </location>
</feature>
<accession>A0ABQ6IEM2</accession>
<organism evidence="3 4">
    <name type="scientific">Demequina litorisediminis</name>
    <dbReference type="NCBI Taxonomy" id="1849022"/>
    <lineage>
        <taxon>Bacteria</taxon>
        <taxon>Bacillati</taxon>
        <taxon>Actinomycetota</taxon>
        <taxon>Actinomycetes</taxon>
        <taxon>Micrococcales</taxon>
        <taxon>Demequinaceae</taxon>
        <taxon>Demequina</taxon>
    </lineage>
</organism>
<evidence type="ECO:0000256" key="1">
    <source>
        <dbReference type="RuleBase" id="RU363076"/>
    </source>
</evidence>
<dbReference type="Pfam" id="PF02104">
    <property type="entry name" value="SURF1"/>
    <property type="match status" value="1"/>
</dbReference>
<feature type="transmembrane region" description="Helical" evidence="1">
    <location>
        <begin position="12"/>
        <end position="35"/>
    </location>
</feature>